<evidence type="ECO:0008006" key="2">
    <source>
        <dbReference type="Google" id="ProtNLM"/>
    </source>
</evidence>
<dbReference type="EMBL" id="JACGWM010000002">
    <property type="protein sequence ID" value="KAL0391205.1"/>
    <property type="molecule type" value="Genomic_DNA"/>
</dbReference>
<name>A0AAW2SF71_9LAMI</name>
<reference evidence="1" key="2">
    <citation type="journal article" date="2024" name="Plant">
        <title>Genomic evolution and insights into agronomic trait innovations of Sesamum species.</title>
        <authorList>
            <person name="Miao H."/>
            <person name="Wang L."/>
            <person name="Qu L."/>
            <person name="Liu H."/>
            <person name="Sun Y."/>
            <person name="Le M."/>
            <person name="Wang Q."/>
            <person name="Wei S."/>
            <person name="Zheng Y."/>
            <person name="Lin W."/>
            <person name="Duan Y."/>
            <person name="Cao H."/>
            <person name="Xiong S."/>
            <person name="Wang X."/>
            <person name="Wei L."/>
            <person name="Li C."/>
            <person name="Ma Q."/>
            <person name="Ju M."/>
            <person name="Zhao R."/>
            <person name="Li G."/>
            <person name="Mu C."/>
            <person name="Tian Q."/>
            <person name="Mei H."/>
            <person name="Zhang T."/>
            <person name="Gao T."/>
            <person name="Zhang H."/>
        </authorList>
    </citation>
    <scope>NUCLEOTIDE SEQUENCE</scope>
    <source>
        <strain evidence="1">KEN8</strain>
    </source>
</reference>
<organism evidence="1">
    <name type="scientific">Sesamum calycinum</name>
    <dbReference type="NCBI Taxonomy" id="2727403"/>
    <lineage>
        <taxon>Eukaryota</taxon>
        <taxon>Viridiplantae</taxon>
        <taxon>Streptophyta</taxon>
        <taxon>Embryophyta</taxon>
        <taxon>Tracheophyta</taxon>
        <taxon>Spermatophyta</taxon>
        <taxon>Magnoliopsida</taxon>
        <taxon>eudicotyledons</taxon>
        <taxon>Gunneridae</taxon>
        <taxon>Pentapetalae</taxon>
        <taxon>asterids</taxon>
        <taxon>lamiids</taxon>
        <taxon>Lamiales</taxon>
        <taxon>Pedaliaceae</taxon>
        <taxon>Sesamum</taxon>
    </lineage>
</organism>
<proteinExistence type="predicted"/>
<evidence type="ECO:0000313" key="1">
    <source>
        <dbReference type="EMBL" id="KAL0391205.1"/>
    </source>
</evidence>
<accession>A0AAW2SF71</accession>
<comment type="caution">
    <text evidence="1">The sequence shown here is derived from an EMBL/GenBank/DDBJ whole genome shotgun (WGS) entry which is preliminary data.</text>
</comment>
<dbReference type="AlphaFoldDB" id="A0AAW2SF71"/>
<sequence length="77" mass="8670">MSPSYILFECSSLLFSTYVSQSQASTFWKKSTKHMWSLRRGASTVRSVASTASAIVERDTETKHDQVTFAYNKDPSP</sequence>
<protein>
    <recommendedName>
        <fullName evidence="2">Secreted protein</fullName>
    </recommendedName>
</protein>
<reference evidence="1" key="1">
    <citation type="submission" date="2020-06" db="EMBL/GenBank/DDBJ databases">
        <authorList>
            <person name="Li T."/>
            <person name="Hu X."/>
            <person name="Zhang T."/>
            <person name="Song X."/>
            <person name="Zhang H."/>
            <person name="Dai N."/>
            <person name="Sheng W."/>
            <person name="Hou X."/>
            <person name="Wei L."/>
        </authorList>
    </citation>
    <scope>NUCLEOTIDE SEQUENCE</scope>
    <source>
        <strain evidence="1">KEN8</strain>
        <tissue evidence="1">Leaf</tissue>
    </source>
</reference>
<gene>
    <name evidence="1" type="ORF">Scaly_0477600</name>
</gene>